<dbReference type="AlphaFoldDB" id="A0A8T1U9D1"/>
<protein>
    <submittedName>
        <fullName evidence="2">Uncharacterized protein</fullName>
    </submittedName>
</protein>
<keyword evidence="1" id="KW-0732">Signal</keyword>
<dbReference type="PANTHER" id="PTHR34180">
    <property type="entry name" value="PEPTIDASE C45"/>
    <property type="match status" value="1"/>
</dbReference>
<name>A0A8T1U9D1_9STRA</name>
<evidence type="ECO:0000313" key="3">
    <source>
        <dbReference type="Proteomes" id="UP000688947"/>
    </source>
</evidence>
<organism evidence="2 3">
    <name type="scientific">Phytophthora cactorum</name>
    <dbReference type="NCBI Taxonomy" id="29920"/>
    <lineage>
        <taxon>Eukaryota</taxon>
        <taxon>Sar</taxon>
        <taxon>Stramenopiles</taxon>
        <taxon>Oomycota</taxon>
        <taxon>Peronosporomycetes</taxon>
        <taxon>Peronosporales</taxon>
        <taxon>Peronosporaceae</taxon>
        <taxon>Phytophthora</taxon>
    </lineage>
</organism>
<feature type="chain" id="PRO_5035863339" evidence="1">
    <location>
        <begin position="17"/>
        <end position="419"/>
    </location>
</feature>
<reference evidence="2" key="1">
    <citation type="submission" date="2021-01" db="EMBL/GenBank/DDBJ databases">
        <title>Phytophthora aleatoria, a newly-described species from Pinus radiata is distinct from Phytophthora cactorum isolates based on comparative genomics.</title>
        <authorList>
            <person name="Mcdougal R."/>
            <person name="Panda P."/>
            <person name="Williams N."/>
            <person name="Studholme D.J."/>
        </authorList>
    </citation>
    <scope>NUCLEOTIDE SEQUENCE</scope>
    <source>
        <strain evidence="2">NZFS 3830</strain>
    </source>
</reference>
<dbReference type="Proteomes" id="UP000688947">
    <property type="component" value="Unassembled WGS sequence"/>
</dbReference>
<dbReference type="OrthoDB" id="189997at2759"/>
<sequence>MRLVFALWSLLVGVYGDEVFEFYGDSHFEFGRQMGLRFRDKIQDRMRLNSKLQTLLLPFAKTSTGRKLLDRYLLTHRTRFPQYVEELEGVAEGSDVSFETIFIENIVEEFSNSIPPSFQSDVFSTEARHPVLRCSDIVLSSSEMHVVAHNEDSGEVDVNRTAIVIAKIADEPKFVAYTYLGDLPSGAFGFNQNGVAFTLNSKRMWNIEVASFNRHIVYEFKEEGNAISAFFHANQYQRLQIAQPPYQSSLHRLQRYNELTPPTTIDEALVVLGDQEDRSWPVFHDHLSHARGDLSGWTLTTIVFDLDKGKALPTKRFYDMCSGSRFYCLVALNVVVVPVDRSQRQLLEATNYFLLASSVILAATVDGLADEKSNTPTANVQAQVITVKGDNITKEEERFLQTDDFGDFDGAKTTEERAL</sequence>
<gene>
    <name evidence="2" type="ORF">JG687_00009556</name>
</gene>
<dbReference type="EMBL" id="JAENGZ010000504">
    <property type="protein sequence ID" value="KAG6958144.1"/>
    <property type="molecule type" value="Genomic_DNA"/>
</dbReference>
<dbReference type="VEuPathDB" id="FungiDB:PC110_g17354"/>
<comment type="caution">
    <text evidence="2">The sequence shown here is derived from an EMBL/GenBank/DDBJ whole genome shotgun (WGS) entry which is preliminary data.</text>
</comment>
<proteinExistence type="predicted"/>
<evidence type="ECO:0000256" key="1">
    <source>
        <dbReference type="SAM" id="SignalP"/>
    </source>
</evidence>
<feature type="non-terminal residue" evidence="2">
    <location>
        <position position="1"/>
    </location>
</feature>
<dbReference type="VEuPathDB" id="FungiDB:PC110_g17353"/>
<feature type="signal peptide" evidence="1">
    <location>
        <begin position="1"/>
        <end position="16"/>
    </location>
</feature>
<dbReference type="InterPro" id="IPR047801">
    <property type="entry name" value="Peptidase_C45"/>
</dbReference>
<accession>A0A8T1U9D1</accession>
<dbReference type="PANTHER" id="PTHR34180:SF1">
    <property type="entry name" value="BETA-ALANYL-DOPAMINE_CARCININE HYDROLASE"/>
    <property type="match status" value="1"/>
</dbReference>
<evidence type="ECO:0000313" key="2">
    <source>
        <dbReference type="EMBL" id="KAG6958144.1"/>
    </source>
</evidence>